<sequence length="258" mass="27926">MPRAATKKRPTSRIEALQAIIDTPCTDPKCQAAGVCGHAGEKEAARTQLARILGNVKARQDQAGESGGDAEPGLFGSEEYRAAWAKIMERGYDDHGNQWWVGAKHRQASHAGPVTYAQAIRQDIKMARRAGRFPLVDPADGAAALSVQAVELFRFDPIGQAPAEIKISVRKDGGGVHITVKDIPLAWGWITEEHAGQGGKKYTNYRVTAELEELGRELRRVANAYNASYGSNLMTDCYASAFTASVLAVNPDGWHVSI</sequence>
<keyword evidence="2" id="KW-1185">Reference proteome</keyword>
<dbReference type="HOGENOM" id="CLU_1077373_0_0_11"/>
<gene>
    <name evidence="1" type="ORF">Strvi_0097</name>
</gene>
<evidence type="ECO:0000313" key="2">
    <source>
        <dbReference type="Proteomes" id="UP000008703"/>
    </source>
</evidence>
<organism evidence="1 2">
    <name type="scientific">Streptomyces violaceusniger (strain Tu 4113)</name>
    <dbReference type="NCBI Taxonomy" id="653045"/>
    <lineage>
        <taxon>Bacteria</taxon>
        <taxon>Bacillati</taxon>
        <taxon>Actinomycetota</taxon>
        <taxon>Actinomycetes</taxon>
        <taxon>Kitasatosporales</taxon>
        <taxon>Streptomycetaceae</taxon>
        <taxon>Streptomyces</taxon>
        <taxon>Streptomyces violaceusniger group</taxon>
    </lineage>
</organism>
<dbReference type="EMBL" id="CP002996">
    <property type="protein sequence ID" value="AEM88873.1"/>
    <property type="molecule type" value="Genomic_DNA"/>
</dbReference>
<protein>
    <submittedName>
        <fullName evidence="1">Uncharacterized protein</fullName>
    </submittedName>
</protein>
<evidence type="ECO:0000313" key="1">
    <source>
        <dbReference type="EMBL" id="AEM88873.1"/>
    </source>
</evidence>
<reference evidence="1" key="1">
    <citation type="submission" date="2011-08" db="EMBL/GenBank/DDBJ databases">
        <title>Complete sequence of plasmid 2 of Streptomyces violaceusniger Tu 4113.</title>
        <authorList>
            <consortium name="US DOE Joint Genome Institute"/>
            <person name="Lucas S."/>
            <person name="Han J."/>
            <person name="Lapidus A."/>
            <person name="Cheng J.-F."/>
            <person name="Goodwin L."/>
            <person name="Pitluck S."/>
            <person name="Peters L."/>
            <person name="Ivanova N."/>
            <person name="Daligault H."/>
            <person name="Detter J.C."/>
            <person name="Han C."/>
            <person name="Tapia R."/>
            <person name="Land M."/>
            <person name="Hauser L."/>
            <person name="Kyrpides N."/>
            <person name="Ivanova N."/>
            <person name="Pagani I."/>
            <person name="Hagen A."/>
            <person name="Katz L."/>
            <person name="Fiedler H.-P."/>
            <person name="Keasling J."/>
            <person name="Fortman J."/>
            <person name="Woyke T."/>
        </authorList>
    </citation>
    <scope>NUCLEOTIDE SEQUENCE [LARGE SCALE GENOMIC DNA]</scope>
    <source>
        <strain evidence="1">Tu 4113</strain>
        <plasmid evidence="1">pSTRVI02</plasmid>
    </source>
</reference>
<geneLocation type="plasmid" evidence="1 2">
    <name>pSTRVI02</name>
</geneLocation>
<proteinExistence type="predicted"/>
<dbReference type="RefSeq" id="WP_014043808.1">
    <property type="nucleotide sequence ID" value="NC_015952.1"/>
</dbReference>
<dbReference type="KEGG" id="svl:Strvi_0097"/>
<dbReference type="Proteomes" id="UP000008703">
    <property type="component" value="Plasmid pSTRVI02"/>
</dbReference>
<name>G2PHS2_STRV4</name>
<dbReference type="AlphaFoldDB" id="G2PHS2"/>
<accession>G2PHS2</accession>
<keyword evidence="1" id="KW-0614">Plasmid</keyword>